<dbReference type="InterPro" id="IPR011990">
    <property type="entry name" value="TPR-like_helical_dom_sf"/>
</dbReference>
<evidence type="ECO:0000256" key="3">
    <source>
        <dbReference type="ARBA" id="ARBA00014314"/>
    </source>
</evidence>
<evidence type="ECO:0000256" key="4">
    <source>
        <dbReference type="ARBA" id="ARBA00022692"/>
    </source>
</evidence>
<evidence type="ECO:0000256" key="9">
    <source>
        <dbReference type="PIRNR" id="PIRNR008835"/>
    </source>
</evidence>
<dbReference type="InterPro" id="IPR016543">
    <property type="entry name" value="Fis1"/>
</dbReference>
<dbReference type="OrthoDB" id="421154at2759"/>
<reference evidence="11" key="1">
    <citation type="submission" date="2020-07" db="EMBL/GenBank/DDBJ databases">
        <title>Draft Genome Sequence of a Deep-Sea Yeast, Naganishia (Cryptococcus) liquefaciens strain N6.</title>
        <authorList>
            <person name="Han Y.W."/>
            <person name="Kajitani R."/>
            <person name="Morimoto H."/>
            <person name="Parhat M."/>
            <person name="Tsubouchi H."/>
            <person name="Bakenova O."/>
            <person name="Ogata M."/>
            <person name="Argunhan B."/>
            <person name="Aoki R."/>
            <person name="Kajiwara S."/>
            <person name="Itoh T."/>
            <person name="Iwasaki H."/>
        </authorList>
    </citation>
    <scope>NUCLEOTIDE SEQUENCE</scope>
    <source>
        <strain evidence="11">N6</strain>
    </source>
</reference>
<dbReference type="GO" id="GO:0000266">
    <property type="term" value="P:mitochondrial fission"/>
    <property type="evidence" value="ECO:0007669"/>
    <property type="project" value="UniProtKB-UniRule"/>
</dbReference>
<gene>
    <name evidence="11" type="ORF">NliqN6_6597</name>
</gene>
<comment type="subcellular location">
    <subcellularLocation>
        <location evidence="1">Mitochondrion outer membrane</location>
        <topology evidence="1">Single-pass membrane protein</topology>
    </subcellularLocation>
</comment>
<keyword evidence="12" id="KW-1185">Reference proteome</keyword>
<dbReference type="PANTHER" id="PTHR13247">
    <property type="entry name" value="TETRATRICOPEPTIDE REPEAT PROTEIN 11 TPR REPEAT PROTEIN 11"/>
    <property type="match status" value="1"/>
</dbReference>
<dbReference type="GO" id="GO:0005778">
    <property type="term" value="C:peroxisomal membrane"/>
    <property type="evidence" value="ECO:0007669"/>
    <property type="project" value="TreeGrafter"/>
</dbReference>
<dbReference type="PIRSF" id="PIRSF008835">
    <property type="entry name" value="TPR_repeat_11_Fis1"/>
    <property type="match status" value="1"/>
</dbReference>
<comment type="function">
    <text evidence="9">Has a role in mitochondrial fission.</text>
</comment>
<dbReference type="Proteomes" id="UP000620104">
    <property type="component" value="Unassembled WGS sequence"/>
</dbReference>
<evidence type="ECO:0000313" key="11">
    <source>
        <dbReference type="EMBL" id="GHJ90195.1"/>
    </source>
</evidence>
<dbReference type="InterPro" id="IPR028058">
    <property type="entry name" value="Fis1_TPR_N"/>
</dbReference>
<dbReference type="AlphaFoldDB" id="A0A8H3U0E3"/>
<accession>A0A8H3U0E3</accession>
<comment type="caution">
    <text evidence="11">The sequence shown here is derived from an EMBL/GenBank/DDBJ whole genome shotgun (WGS) entry which is preliminary data.</text>
</comment>
<dbReference type="InterPro" id="IPR028061">
    <property type="entry name" value="Fis1_TPR_C"/>
</dbReference>
<keyword evidence="6 10" id="KW-1133">Transmembrane helix</keyword>
<evidence type="ECO:0000256" key="6">
    <source>
        <dbReference type="ARBA" id="ARBA00022989"/>
    </source>
</evidence>
<comment type="similarity">
    <text evidence="2 9">Belongs to the FIS1 family.</text>
</comment>
<keyword evidence="8 9" id="KW-0472">Membrane</keyword>
<keyword evidence="4 10" id="KW-0812">Transmembrane</keyword>
<evidence type="ECO:0000256" key="10">
    <source>
        <dbReference type="SAM" id="Phobius"/>
    </source>
</evidence>
<dbReference type="GO" id="GO:0005741">
    <property type="term" value="C:mitochondrial outer membrane"/>
    <property type="evidence" value="ECO:0007669"/>
    <property type="project" value="UniProtKB-SubCell"/>
</dbReference>
<dbReference type="InterPro" id="IPR033745">
    <property type="entry name" value="Fis1_cytosol"/>
</dbReference>
<proteinExistence type="inferred from homology"/>
<dbReference type="EMBL" id="BLZA01000057">
    <property type="protein sequence ID" value="GHJ90195.1"/>
    <property type="molecule type" value="Genomic_DNA"/>
</dbReference>
<evidence type="ECO:0000256" key="7">
    <source>
        <dbReference type="ARBA" id="ARBA00023128"/>
    </source>
</evidence>
<protein>
    <recommendedName>
        <fullName evidence="3 9">Mitochondrial fission 1 protein</fullName>
    </recommendedName>
</protein>
<dbReference type="SUPFAM" id="SSF48452">
    <property type="entry name" value="TPR-like"/>
    <property type="match status" value="1"/>
</dbReference>
<keyword evidence="7 9" id="KW-0496">Mitochondrion</keyword>
<evidence type="ECO:0000313" key="12">
    <source>
        <dbReference type="Proteomes" id="UP000620104"/>
    </source>
</evidence>
<comment type="domain">
    <text evidence="9">The C-terminus is required for mitochondrial localization, while the N-terminus is necessary for mitochondrial fission.</text>
</comment>
<sequence length="155" mass="17626">MPTELPYAADAEESLAYDELEVLRNQYEKEQAQKHVTTQTKFNYAWGMVKSPKRELQMEGIKLLQEIYASVPDYRRECSYYIALGYYKLGNYGHARRFNDLLLHVEPSNMQAQSLKALIDQAETREGYIGIGLVAGAAALGGLVVASLYKQARRR</sequence>
<evidence type="ECO:0000256" key="5">
    <source>
        <dbReference type="ARBA" id="ARBA00022787"/>
    </source>
</evidence>
<dbReference type="Gene3D" id="1.25.40.10">
    <property type="entry name" value="Tetratricopeptide repeat domain"/>
    <property type="match status" value="1"/>
</dbReference>
<evidence type="ECO:0000256" key="8">
    <source>
        <dbReference type="ARBA" id="ARBA00023136"/>
    </source>
</evidence>
<dbReference type="PANTHER" id="PTHR13247:SF0">
    <property type="entry name" value="MITOCHONDRIAL FISSION 1 PROTEIN"/>
    <property type="match status" value="1"/>
</dbReference>
<keyword evidence="5 9" id="KW-1000">Mitochondrion outer membrane</keyword>
<dbReference type="Pfam" id="PF14852">
    <property type="entry name" value="Fis1_TPR_N"/>
    <property type="match status" value="1"/>
</dbReference>
<organism evidence="11 12">
    <name type="scientific">Naganishia liquefaciens</name>
    <dbReference type="NCBI Taxonomy" id="104408"/>
    <lineage>
        <taxon>Eukaryota</taxon>
        <taxon>Fungi</taxon>
        <taxon>Dikarya</taxon>
        <taxon>Basidiomycota</taxon>
        <taxon>Agaricomycotina</taxon>
        <taxon>Tremellomycetes</taxon>
        <taxon>Filobasidiales</taxon>
        <taxon>Filobasidiaceae</taxon>
        <taxon>Naganishia</taxon>
    </lineage>
</organism>
<dbReference type="Pfam" id="PF14853">
    <property type="entry name" value="Fis1_TPR_C"/>
    <property type="match status" value="1"/>
</dbReference>
<dbReference type="GO" id="GO:0016559">
    <property type="term" value="P:peroxisome fission"/>
    <property type="evidence" value="ECO:0007669"/>
    <property type="project" value="TreeGrafter"/>
</dbReference>
<evidence type="ECO:0000256" key="1">
    <source>
        <dbReference type="ARBA" id="ARBA00004572"/>
    </source>
</evidence>
<dbReference type="CDD" id="cd12212">
    <property type="entry name" value="Fis1"/>
    <property type="match status" value="1"/>
</dbReference>
<evidence type="ECO:0000256" key="2">
    <source>
        <dbReference type="ARBA" id="ARBA00008937"/>
    </source>
</evidence>
<name>A0A8H3U0E3_9TREE</name>
<feature type="transmembrane region" description="Helical" evidence="10">
    <location>
        <begin position="128"/>
        <end position="149"/>
    </location>
</feature>
<dbReference type="GO" id="GO:0000422">
    <property type="term" value="P:autophagy of mitochondrion"/>
    <property type="evidence" value="ECO:0007669"/>
    <property type="project" value="TreeGrafter"/>
</dbReference>